<dbReference type="InterPro" id="IPR019925">
    <property type="entry name" value="DNA_repair_protein_predicted"/>
</dbReference>
<evidence type="ECO:0000313" key="3">
    <source>
        <dbReference type="EMBL" id="VEH84641.1"/>
    </source>
</evidence>
<dbReference type="Gene3D" id="3.90.320.10">
    <property type="match status" value="1"/>
</dbReference>
<dbReference type="PATRIC" id="fig|45056.6.peg.200"/>
<evidence type="ECO:0000313" key="4">
    <source>
        <dbReference type="Proteomes" id="UP000054859"/>
    </source>
</evidence>
<keyword evidence="4" id="KW-1185">Reference proteome</keyword>
<dbReference type="Proteomes" id="UP000054859">
    <property type="component" value="Unassembled WGS sequence"/>
</dbReference>
<keyword evidence="3" id="KW-0614">Plasmid</keyword>
<evidence type="ECO:0000313" key="5">
    <source>
        <dbReference type="Proteomes" id="UP000281170"/>
    </source>
</evidence>
<protein>
    <submittedName>
        <fullName evidence="2">Recombinase B</fullName>
    </submittedName>
</protein>
<dbReference type="NCBIfam" id="TIGR03623">
    <property type="entry name" value="probable DNA repair protein"/>
    <property type="match status" value="1"/>
</dbReference>
<feature type="domain" description="PD-(D/E)XK endonuclease-like" evidence="1">
    <location>
        <begin position="576"/>
        <end position="833"/>
    </location>
</feature>
<reference evidence="2 4" key="1">
    <citation type="submission" date="2015-11" db="EMBL/GenBank/DDBJ databases">
        <title>Identification of large and diverse effector repertoires of 38 Legionella species.</title>
        <authorList>
            <person name="Burstein D."/>
            <person name="Amaro F."/>
            <person name="Zusman T."/>
            <person name="Lifshitz Z."/>
            <person name="Cohen O."/>
            <person name="Gilbert J.A."/>
            <person name="Pupko T."/>
            <person name="Shuman H.A."/>
            <person name="Segal G."/>
        </authorList>
    </citation>
    <scope>NUCLEOTIDE SEQUENCE [LARGE SCALE GENOMIC DNA]</scope>
    <source>
        <strain evidence="2 4">1762-AUS-E</strain>
    </source>
</reference>
<evidence type="ECO:0000313" key="2">
    <source>
        <dbReference type="EMBL" id="KTC65538.1"/>
    </source>
</evidence>
<dbReference type="InterPro" id="IPR038726">
    <property type="entry name" value="PDDEXK_AddAB-type"/>
</dbReference>
<dbReference type="Proteomes" id="UP000281170">
    <property type="component" value="Plasmid 9"/>
</dbReference>
<dbReference type="InterPro" id="IPR027417">
    <property type="entry name" value="P-loop_NTPase"/>
</dbReference>
<organism evidence="2 4">
    <name type="scientific">Legionella adelaidensis</name>
    <dbReference type="NCBI Taxonomy" id="45056"/>
    <lineage>
        <taxon>Bacteria</taxon>
        <taxon>Pseudomonadati</taxon>
        <taxon>Pseudomonadota</taxon>
        <taxon>Gammaproteobacteria</taxon>
        <taxon>Legionellales</taxon>
        <taxon>Legionellaceae</taxon>
        <taxon>Legionella</taxon>
    </lineage>
</organism>
<geneLocation type="plasmid" evidence="3 5">
    <name>9</name>
</geneLocation>
<dbReference type="InterPro" id="IPR011604">
    <property type="entry name" value="PDDEXK-like_dom_sf"/>
</dbReference>
<dbReference type="STRING" id="45056.Lade_0196"/>
<dbReference type="SUPFAM" id="SSF52540">
    <property type="entry name" value="P-loop containing nucleoside triphosphate hydrolases"/>
    <property type="match status" value="1"/>
</dbReference>
<name>A0A0W0R3C1_9GAMM</name>
<proteinExistence type="predicted"/>
<dbReference type="EMBL" id="LNKA01000001">
    <property type="protein sequence ID" value="KTC65538.1"/>
    <property type="molecule type" value="Genomic_DNA"/>
</dbReference>
<dbReference type="RefSeq" id="WP_058461293.1">
    <property type="nucleotide sequence ID" value="NZ_CAAAHS010000003.1"/>
</dbReference>
<reference evidence="3 5" key="2">
    <citation type="submission" date="2018-12" db="EMBL/GenBank/DDBJ databases">
        <authorList>
            <consortium name="Pathogen Informatics"/>
        </authorList>
    </citation>
    <scope>NUCLEOTIDE SEQUENCE [LARGE SCALE GENOMIC DNA]</scope>
    <source>
        <strain evidence="3 5">NCTC12735</strain>
        <plasmid evidence="5">9</plasmid>
    </source>
</reference>
<sequence length="836" mass="96726">MAENLNNKAALLQELEKGAIVVTPNKRLSQHFLQSYIQQKKISKKPLCFSYHSFLHFLYKKVRHQLNRQAHPILLSKLQQLFLWQQIIGNGEPIPKGLLLMVAETWKRFHYWQLSINHPSFLYNNQTSAYHNWHKQFEKELRRHNALTEEELGNYLGSFLSQIKVPAMIIWACFDDFTPQQQALQKILENAGCSHKTYELTAIPSYSYQFAASDKEHELTQLIHWAKEQLNTQKCVGIVVPELHLQAQRFHREFLRHFKAEDFNISYAQPLIEFPLIAHALEFLNLNKIVTRQTVQHLLKSPYLKGAHSEFIARAELADSNQLLQEETVTSITLIASCEKTAPVFSEIIKKLTPYPLEAPLNEWVFLFKQRLAEIGFPGEYALNSECFQYYKKFLQLVDEFTTLSFLHEKITREQALDYLQLLVENTAFQPEKNNAPLQILGILEASGCTFDKLWVSGLTLQSLLQGGKTTPFINSSLQREKKMPFADPVSQVELMDKLLKRLQNSSSTNIFSYPSLVDDIPQMPSHFLVNLPLLDFEAVEEKFSHSLIERKENYFLPLINEETIIGGTAILANQAKCPFRAFAAHRLHAYAKLESFAGLNPLQRGQIIHRVMENIWKKIESQTQLNALSPPLLETLIEETIQTSLAPLNNENRVSFSPVIQEIETIRLKKLVYGCIEWEKQRPAFTIEALEQSFTINIAGVEFKVRVDRLDKVENTKWLIDYKSSLPSQKPWYEERPEEPQLLLYALLDNSINALLFLQIKTGKIECQGISQDFIDLQGLKPLKEEHSWINQREVWRENLTRLVQEFTSGYCAPLPSRESICSQCEYSSLCRKAY</sequence>
<accession>A0A0W0R3C1</accession>
<dbReference type="AlphaFoldDB" id="A0A0W0R3C1"/>
<dbReference type="OrthoDB" id="9761147at2"/>
<dbReference type="Pfam" id="PF12705">
    <property type="entry name" value="PDDEXK_1"/>
    <property type="match status" value="1"/>
</dbReference>
<gene>
    <name evidence="2" type="ORF">Lade_0196</name>
    <name evidence="3" type="ORF">NCTC12735_00248</name>
</gene>
<evidence type="ECO:0000259" key="1">
    <source>
        <dbReference type="Pfam" id="PF12705"/>
    </source>
</evidence>
<dbReference type="KEGG" id="ladl:NCTC12735_00248"/>
<dbReference type="EMBL" id="LR134418">
    <property type="protein sequence ID" value="VEH84641.1"/>
    <property type="molecule type" value="Genomic_DNA"/>
</dbReference>